<feature type="signal peptide" evidence="2">
    <location>
        <begin position="1"/>
        <end position="31"/>
    </location>
</feature>
<evidence type="ECO:0000256" key="1">
    <source>
        <dbReference type="SAM" id="MobiDB-lite"/>
    </source>
</evidence>
<evidence type="ECO:0000256" key="2">
    <source>
        <dbReference type="SAM" id="SignalP"/>
    </source>
</evidence>
<feature type="region of interest" description="Disordered" evidence="1">
    <location>
        <begin position="76"/>
        <end position="109"/>
    </location>
</feature>
<dbReference type="EMBL" id="AWUE01020612">
    <property type="protein sequence ID" value="OMO67438.1"/>
    <property type="molecule type" value="Genomic_DNA"/>
</dbReference>
<dbReference type="Proteomes" id="UP000187203">
    <property type="component" value="Unassembled WGS sequence"/>
</dbReference>
<reference evidence="4" key="1">
    <citation type="submission" date="2013-09" db="EMBL/GenBank/DDBJ databases">
        <title>Corchorus olitorius genome sequencing.</title>
        <authorList>
            <person name="Alam M."/>
            <person name="Haque M.S."/>
            <person name="Islam M.S."/>
            <person name="Emdad E.M."/>
            <person name="Islam M.M."/>
            <person name="Ahmed B."/>
            <person name="Halim A."/>
            <person name="Hossen Q.M.M."/>
            <person name="Hossain M.Z."/>
            <person name="Ahmed R."/>
            <person name="Khan M.M."/>
            <person name="Islam R."/>
            <person name="Rashid M.M."/>
            <person name="Khan S.A."/>
            <person name="Rahman M.S."/>
            <person name="Alam M."/>
            <person name="Yahiya A.S."/>
            <person name="Khan M.S."/>
            <person name="Azam M.S."/>
            <person name="Haque T."/>
            <person name="Lashkar M.Z.H."/>
            <person name="Akhand A.I."/>
            <person name="Morshed G."/>
            <person name="Roy S."/>
            <person name="Uddin K.S."/>
            <person name="Rabeya T."/>
            <person name="Hossain A.S."/>
            <person name="Chowdhury A."/>
            <person name="Snigdha A.R."/>
            <person name="Mortoza M.S."/>
            <person name="Matin S.A."/>
            <person name="Hoque S.M.E."/>
            <person name="Islam M.K."/>
            <person name="Roy D.K."/>
            <person name="Haider R."/>
            <person name="Moosa M.M."/>
            <person name="Elias S.M."/>
            <person name="Hasan A.M."/>
            <person name="Jahan S."/>
            <person name="Shafiuddin M."/>
            <person name="Mahmood N."/>
            <person name="Shommy N.S."/>
        </authorList>
    </citation>
    <scope>NUCLEOTIDE SEQUENCE [LARGE SCALE GENOMIC DNA]</scope>
    <source>
        <strain evidence="4">cv. O-4</strain>
    </source>
</reference>
<evidence type="ECO:0000313" key="4">
    <source>
        <dbReference type="Proteomes" id="UP000187203"/>
    </source>
</evidence>
<proteinExistence type="predicted"/>
<comment type="caution">
    <text evidence="3">The sequence shown here is derived from an EMBL/GenBank/DDBJ whole genome shotgun (WGS) entry which is preliminary data.</text>
</comment>
<organism evidence="3 4">
    <name type="scientific">Corchorus olitorius</name>
    <dbReference type="NCBI Taxonomy" id="93759"/>
    <lineage>
        <taxon>Eukaryota</taxon>
        <taxon>Viridiplantae</taxon>
        <taxon>Streptophyta</taxon>
        <taxon>Embryophyta</taxon>
        <taxon>Tracheophyta</taxon>
        <taxon>Spermatophyta</taxon>
        <taxon>Magnoliopsida</taxon>
        <taxon>eudicotyledons</taxon>
        <taxon>Gunneridae</taxon>
        <taxon>Pentapetalae</taxon>
        <taxon>rosids</taxon>
        <taxon>malvids</taxon>
        <taxon>Malvales</taxon>
        <taxon>Malvaceae</taxon>
        <taxon>Grewioideae</taxon>
        <taxon>Apeibeae</taxon>
        <taxon>Corchorus</taxon>
    </lineage>
</organism>
<dbReference type="AlphaFoldDB" id="A0A1R3HAS3"/>
<keyword evidence="2" id="KW-0732">Signal</keyword>
<dbReference type="OrthoDB" id="10588761at2759"/>
<gene>
    <name evidence="3" type="ORF">COLO4_30159</name>
</gene>
<name>A0A1R3HAS3_9ROSI</name>
<protein>
    <submittedName>
        <fullName evidence="3">Protein FAR1-RELATED SEQUENCE 7-like protein</fullName>
    </submittedName>
</protein>
<feature type="compositionally biased region" description="Pro residues" evidence="1">
    <location>
        <begin position="100"/>
        <end position="109"/>
    </location>
</feature>
<evidence type="ECO:0000313" key="3">
    <source>
        <dbReference type="EMBL" id="OMO67438.1"/>
    </source>
</evidence>
<feature type="compositionally biased region" description="Low complexity" evidence="1">
    <location>
        <begin position="79"/>
        <end position="99"/>
    </location>
</feature>
<accession>A0A1R3HAS3</accession>
<keyword evidence="4" id="KW-1185">Reference proteome</keyword>
<feature type="chain" id="PRO_5012141934" evidence="2">
    <location>
        <begin position="32"/>
        <end position="109"/>
    </location>
</feature>
<sequence>MMMRSSMGKFATAIMVLLVFLGDHIHPLISAANSIPSAGEDKSVECGYWRKKFPGKLDGISLECVVSSKRKLKFRRLRSTSTLSSPPSPTKSKATSMAAPSPPPPYIRL</sequence>